<dbReference type="GO" id="GO:0016614">
    <property type="term" value="F:oxidoreductase activity, acting on CH-OH group of donors"/>
    <property type="evidence" value="ECO:0007669"/>
    <property type="project" value="InterPro"/>
</dbReference>
<comment type="similarity">
    <text evidence="1">Belongs to the GMC oxidoreductase family.</text>
</comment>
<dbReference type="InterPro" id="IPR036188">
    <property type="entry name" value="FAD/NAD-bd_sf"/>
</dbReference>
<dbReference type="Pfam" id="PF05199">
    <property type="entry name" value="GMC_oxred_C"/>
    <property type="match status" value="1"/>
</dbReference>
<protein>
    <submittedName>
        <fullName evidence="3">Glucose dehydrogenase [FAD, quinone]</fullName>
    </submittedName>
</protein>
<dbReference type="OrthoDB" id="269227at2759"/>
<dbReference type="STRING" id="48709.A0A1D2MZW4"/>
<dbReference type="Gene3D" id="3.30.560.10">
    <property type="entry name" value="Glucose Oxidase, domain 3"/>
    <property type="match status" value="1"/>
</dbReference>
<proteinExistence type="inferred from homology"/>
<organism evidence="3 4">
    <name type="scientific">Orchesella cincta</name>
    <name type="common">Springtail</name>
    <name type="synonym">Podura cincta</name>
    <dbReference type="NCBI Taxonomy" id="48709"/>
    <lineage>
        <taxon>Eukaryota</taxon>
        <taxon>Metazoa</taxon>
        <taxon>Ecdysozoa</taxon>
        <taxon>Arthropoda</taxon>
        <taxon>Hexapoda</taxon>
        <taxon>Collembola</taxon>
        <taxon>Entomobryomorpha</taxon>
        <taxon>Entomobryoidea</taxon>
        <taxon>Orchesellidae</taxon>
        <taxon>Orchesellinae</taxon>
        <taxon>Orchesella</taxon>
    </lineage>
</organism>
<reference evidence="3 4" key="1">
    <citation type="journal article" date="2016" name="Genome Biol. Evol.">
        <title>Gene Family Evolution Reflects Adaptation to Soil Environmental Stressors in the Genome of the Collembolan Orchesella cincta.</title>
        <authorList>
            <person name="Faddeeva-Vakhrusheva A."/>
            <person name="Derks M.F."/>
            <person name="Anvar S.Y."/>
            <person name="Agamennone V."/>
            <person name="Suring W."/>
            <person name="Smit S."/>
            <person name="van Straalen N.M."/>
            <person name="Roelofs D."/>
        </authorList>
    </citation>
    <scope>NUCLEOTIDE SEQUENCE [LARGE SCALE GENOMIC DNA]</scope>
    <source>
        <tissue evidence="3">Mixed pool</tissue>
    </source>
</reference>
<dbReference type="Gene3D" id="3.50.50.60">
    <property type="entry name" value="FAD/NAD(P)-binding domain"/>
    <property type="match status" value="1"/>
</dbReference>
<evidence type="ECO:0000313" key="3">
    <source>
        <dbReference type="EMBL" id="ODM98583.1"/>
    </source>
</evidence>
<dbReference type="SUPFAM" id="SSF51905">
    <property type="entry name" value="FAD/NAD(P)-binding domain"/>
    <property type="match status" value="1"/>
</dbReference>
<dbReference type="PANTHER" id="PTHR11552">
    <property type="entry name" value="GLUCOSE-METHANOL-CHOLINE GMC OXIDOREDUCTASE"/>
    <property type="match status" value="1"/>
</dbReference>
<dbReference type="InterPro" id="IPR012132">
    <property type="entry name" value="GMC_OxRdtase"/>
</dbReference>
<dbReference type="EMBL" id="LJIJ01000341">
    <property type="protein sequence ID" value="ODM98583.1"/>
    <property type="molecule type" value="Genomic_DNA"/>
</dbReference>
<dbReference type="Proteomes" id="UP000094527">
    <property type="component" value="Unassembled WGS sequence"/>
</dbReference>
<evidence type="ECO:0000313" key="4">
    <source>
        <dbReference type="Proteomes" id="UP000094527"/>
    </source>
</evidence>
<dbReference type="SUPFAM" id="SSF54373">
    <property type="entry name" value="FAD-linked reductases, C-terminal domain"/>
    <property type="match status" value="1"/>
</dbReference>
<dbReference type="PANTHER" id="PTHR11552:SF227">
    <property type="entry name" value="GLUCOSE DEHYDROGENASE [FAD, QUINONE]-LIKE PROTEIN"/>
    <property type="match status" value="1"/>
</dbReference>
<dbReference type="GO" id="GO:0050660">
    <property type="term" value="F:flavin adenine dinucleotide binding"/>
    <property type="evidence" value="ECO:0007669"/>
    <property type="project" value="InterPro"/>
</dbReference>
<dbReference type="OMA" id="FAIRMSE"/>
<sequence>MQGWFYSTPKASPDWPNIFYILSAIGNFKDFGKAQDIFGSYATNHWERWLKPTMPSDAHLIWVLLARPKSRGFIKLADANPMSKPIIQPAYFSDTGDEDVEALIDGLEFLVKMYEGTKAFQVAGARMNPVPMPGCENYIFKSRRYFECVVKTLPQTIYHPSCTAPMGKVGDPRAVLDSELRVIGTRGLRVADASVMPVITNANLNAPTIMIGERAADLIKASWLPRF</sequence>
<comment type="caution">
    <text evidence="3">The sequence shown here is derived from an EMBL/GenBank/DDBJ whole genome shotgun (WGS) entry which is preliminary data.</text>
</comment>
<evidence type="ECO:0000259" key="2">
    <source>
        <dbReference type="Pfam" id="PF05199"/>
    </source>
</evidence>
<feature type="domain" description="Glucose-methanol-choline oxidoreductase C-terminal" evidence="2">
    <location>
        <begin position="68"/>
        <end position="212"/>
    </location>
</feature>
<name>A0A1D2MZW4_ORCCI</name>
<accession>A0A1D2MZW4</accession>
<dbReference type="AlphaFoldDB" id="A0A1D2MZW4"/>
<keyword evidence="4" id="KW-1185">Reference proteome</keyword>
<dbReference type="InterPro" id="IPR007867">
    <property type="entry name" value="GMC_OxRtase_C"/>
</dbReference>
<gene>
    <name evidence="3" type="ORF">Ocin01_08110</name>
</gene>
<evidence type="ECO:0000256" key="1">
    <source>
        <dbReference type="ARBA" id="ARBA00010790"/>
    </source>
</evidence>